<dbReference type="AlphaFoldDB" id="A0AAV8TLV0"/>
<dbReference type="InterPro" id="IPR000719">
    <property type="entry name" value="Prot_kinase_dom"/>
</dbReference>
<dbReference type="GO" id="GO:0004713">
    <property type="term" value="F:protein tyrosine kinase activity"/>
    <property type="evidence" value="ECO:0007669"/>
    <property type="project" value="InterPro"/>
</dbReference>
<protein>
    <recommendedName>
        <fullName evidence="3">Protein kinase domain-containing protein</fullName>
    </recommendedName>
</protein>
<dbReference type="InterPro" id="IPR020635">
    <property type="entry name" value="Tyr_kinase_cat_dom"/>
</dbReference>
<dbReference type="Proteomes" id="UP001159364">
    <property type="component" value="Linkage Group LG04"/>
</dbReference>
<dbReference type="InterPro" id="IPR011009">
    <property type="entry name" value="Kinase-like_dom_sf"/>
</dbReference>
<dbReference type="GO" id="GO:0005886">
    <property type="term" value="C:plasma membrane"/>
    <property type="evidence" value="ECO:0007669"/>
    <property type="project" value="TreeGrafter"/>
</dbReference>
<dbReference type="Gene3D" id="3.30.200.20">
    <property type="entry name" value="Phosphorylase Kinase, domain 1"/>
    <property type="match status" value="1"/>
</dbReference>
<dbReference type="Gene3D" id="1.10.510.10">
    <property type="entry name" value="Transferase(Phosphotransferase) domain 1"/>
    <property type="match status" value="1"/>
</dbReference>
<dbReference type="PANTHER" id="PTHR27001:SF20">
    <property type="entry name" value="PROTEIN KINASE SUPERFAMILY PROTEIN"/>
    <property type="match status" value="1"/>
</dbReference>
<organism evidence="4 5">
    <name type="scientific">Erythroxylum novogranatense</name>
    <dbReference type="NCBI Taxonomy" id="1862640"/>
    <lineage>
        <taxon>Eukaryota</taxon>
        <taxon>Viridiplantae</taxon>
        <taxon>Streptophyta</taxon>
        <taxon>Embryophyta</taxon>
        <taxon>Tracheophyta</taxon>
        <taxon>Spermatophyta</taxon>
        <taxon>Magnoliopsida</taxon>
        <taxon>eudicotyledons</taxon>
        <taxon>Gunneridae</taxon>
        <taxon>Pentapetalae</taxon>
        <taxon>rosids</taxon>
        <taxon>fabids</taxon>
        <taxon>Malpighiales</taxon>
        <taxon>Erythroxylaceae</taxon>
        <taxon>Erythroxylum</taxon>
    </lineage>
</organism>
<evidence type="ECO:0000256" key="1">
    <source>
        <dbReference type="ARBA" id="ARBA00022741"/>
    </source>
</evidence>
<evidence type="ECO:0000259" key="3">
    <source>
        <dbReference type="PROSITE" id="PS50011"/>
    </source>
</evidence>
<keyword evidence="2" id="KW-0067">ATP-binding</keyword>
<dbReference type="GO" id="GO:0005524">
    <property type="term" value="F:ATP binding"/>
    <property type="evidence" value="ECO:0007669"/>
    <property type="project" value="UniProtKB-KW"/>
</dbReference>
<evidence type="ECO:0000313" key="5">
    <source>
        <dbReference type="Proteomes" id="UP001159364"/>
    </source>
</evidence>
<dbReference type="SMART" id="SM00219">
    <property type="entry name" value="TyrKc"/>
    <property type="match status" value="1"/>
</dbReference>
<gene>
    <name evidence="4" type="ORF">K2173_020683</name>
</gene>
<dbReference type="PROSITE" id="PS50011">
    <property type="entry name" value="PROTEIN_KINASE_DOM"/>
    <property type="match status" value="1"/>
</dbReference>
<sequence length="302" mass="34211">MDINRLIRKFRPHPHGWLCRSRSGEVSLLKHFPYKDIKRATDSFHRIIYGNSRCVAYKARFCDGDIALVKEVKGFDQRDGMFEKELQLLVKLHHRHILGLRGFSAGKKRLLVFNNIENGSLKERLNDPLKTPLNWRTRLRIASGVTAALEYLLCFNSPPTYHVSLNSGSIMLDQNFTPKLSDVGLLSSLGNYAAMPNDSCSEDSVDQLCGNIIFQLGVLILELITGQSSEGSTDLIQWIKEYRFGSSIHKMIDPDLGNSYNSRELKSLLAIARLCINSGSSSKASVMQIFRYIQKKVDRQCN</sequence>
<dbReference type="FunFam" id="3.30.200.20:FF:000521">
    <property type="entry name" value="Protein kinase superfamily protein"/>
    <property type="match status" value="1"/>
</dbReference>
<dbReference type="Pfam" id="PF07714">
    <property type="entry name" value="PK_Tyr_Ser-Thr"/>
    <property type="match status" value="1"/>
</dbReference>
<proteinExistence type="predicted"/>
<accession>A0AAV8TLV0</accession>
<dbReference type="PANTHER" id="PTHR27001">
    <property type="entry name" value="OS01G0253100 PROTEIN"/>
    <property type="match status" value="1"/>
</dbReference>
<dbReference type="EMBL" id="JAIWQS010000004">
    <property type="protein sequence ID" value="KAJ8767743.1"/>
    <property type="molecule type" value="Genomic_DNA"/>
</dbReference>
<keyword evidence="5" id="KW-1185">Reference proteome</keyword>
<evidence type="ECO:0000313" key="4">
    <source>
        <dbReference type="EMBL" id="KAJ8767743.1"/>
    </source>
</evidence>
<dbReference type="InterPro" id="IPR001245">
    <property type="entry name" value="Ser-Thr/Tyr_kinase_cat_dom"/>
</dbReference>
<keyword evidence="1" id="KW-0547">Nucleotide-binding</keyword>
<feature type="domain" description="Protein kinase" evidence="3">
    <location>
        <begin position="41"/>
        <end position="302"/>
    </location>
</feature>
<reference evidence="4 5" key="1">
    <citation type="submission" date="2021-09" db="EMBL/GenBank/DDBJ databases">
        <title>Genomic insights and catalytic innovation underlie evolution of tropane alkaloids biosynthesis.</title>
        <authorList>
            <person name="Wang Y.-J."/>
            <person name="Tian T."/>
            <person name="Huang J.-P."/>
            <person name="Huang S.-X."/>
        </authorList>
    </citation>
    <scope>NUCLEOTIDE SEQUENCE [LARGE SCALE GENOMIC DNA]</scope>
    <source>
        <strain evidence="4">KIB-2018</strain>
        <tissue evidence="4">Leaf</tissue>
    </source>
</reference>
<name>A0AAV8TLV0_9ROSI</name>
<comment type="caution">
    <text evidence="4">The sequence shown here is derived from an EMBL/GenBank/DDBJ whole genome shotgun (WGS) entry which is preliminary data.</text>
</comment>
<dbReference type="SUPFAM" id="SSF56112">
    <property type="entry name" value="Protein kinase-like (PK-like)"/>
    <property type="match status" value="1"/>
</dbReference>
<evidence type="ECO:0000256" key="2">
    <source>
        <dbReference type="ARBA" id="ARBA00022840"/>
    </source>
</evidence>